<organism evidence="8 9">
    <name type="scientific">Suillus plorans</name>
    <dbReference type="NCBI Taxonomy" id="116603"/>
    <lineage>
        <taxon>Eukaryota</taxon>
        <taxon>Fungi</taxon>
        <taxon>Dikarya</taxon>
        <taxon>Basidiomycota</taxon>
        <taxon>Agaricomycotina</taxon>
        <taxon>Agaricomycetes</taxon>
        <taxon>Agaricomycetidae</taxon>
        <taxon>Boletales</taxon>
        <taxon>Suillineae</taxon>
        <taxon>Suillaceae</taxon>
        <taxon>Suillus</taxon>
    </lineage>
</organism>
<feature type="domain" description="DUF202" evidence="6">
    <location>
        <begin position="378"/>
        <end position="441"/>
    </location>
</feature>
<dbReference type="Proteomes" id="UP000719766">
    <property type="component" value="Unassembled WGS sequence"/>
</dbReference>
<dbReference type="InterPro" id="IPR003807">
    <property type="entry name" value="DUF202"/>
</dbReference>
<feature type="transmembrane region" description="Helical" evidence="5">
    <location>
        <begin position="415"/>
        <end position="439"/>
    </location>
</feature>
<evidence type="ECO:0000313" key="9">
    <source>
        <dbReference type="Proteomes" id="UP000719766"/>
    </source>
</evidence>
<protein>
    <submittedName>
        <fullName evidence="8">VTC domain-containing protein</fullName>
    </submittedName>
</protein>
<dbReference type="OrthoDB" id="6493944at2759"/>
<keyword evidence="2 5" id="KW-0812">Transmembrane</keyword>
<dbReference type="Pfam" id="PF09359">
    <property type="entry name" value="VTC"/>
    <property type="match status" value="1"/>
</dbReference>
<name>A0A9P7AD86_9AGAM</name>
<feature type="transmembrane region" description="Helical" evidence="5">
    <location>
        <begin position="459"/>
        <end position="479"/>
    </location>
</feature>
<keyword evidence="3 5" id="KW-1133">Transmembrane helix</keyword>
<dbReference type="GO" id="GO:0033254">
    <property type="term" value="C:vacuolar transporter chaperone complex"/>
    <property type="evidence" value="ECO:0007669"/>
    <property type="project" value="TreeGrafter"/>
</dbReference>
<proteinExistence type="predicted"/>
<dbReference type="Gene3D" id="3.20.100.30">
    <property type="entry name" value="VTC, catalytic tunnel domain"/>
    <property type="match status" value="1"/>
</dbReference>
<evidence type="ECO:0000256" key="1">
    <source>
        <dbReference type="ARBA" id="ARBA00004127"/>
    </source>
</evidence>
<evidence type="ECO:0000259" key="7">
    <source>
        <dbReference type="Pfam" id="PF09359"/>
    </source>
</evidence>
<evidence type="ECO:0000256" key="3">
    <source>
        <dbReference type="ARBA" id="ARBA00022989"/>
    </source>
</evidence>
<dbReference type="PANTHER" id="PTHR46140:SF1">
    <property type="entry name" value="VACUOLAR TRANSPORTER CHAPERONE COMPLEX SUBUNIT 4-RELATED"/>
    <property type="match status" value="1"/>
</dbReference>
<accession>A0A9P7AD86</accession>
<dbReference type="EMBL" id="JABBWE010000084">
    <property type="protein sequence ID" value="KAG1787088.1"/>
    <property type="molecule type" value="Genomic_DNA"/>
</dbReference>
<keyword evidence="9" id="KW-1185">Reference proteome</keyword>
<dbReference type="AlphaFoldDB" id="A0A9P7AD86"/>
<gene>
    <name evidence="8" type="ORF">HD556DRAFT_1449140</name>
</gene>
<evidence type="ECO:0000313" key="8">
    <source>
        <dbReference type="EMBL" id="KAG1787088.1"/>
    </source>
</evidence>
<evidence type="ECO:0000256" key="2">
    <source>
        <dbReference type="ARBA" id="ARBA00022692"/>
    </source>
</evidence>
<evidence type="ECO:0000256" key="5">
    <source>
        <dbReference type="SAM" id="Phobius"/>
    </source>
</evidence>
<dbReference type="PANTHER" id="PTHR46140">
    <property type="entry name" value="VACUOLAR TRANSPORTER CHAPERONE 1-RELATED"/>
    <property type="match status" value="1"/>
</dbReference>
<comment type="subcellular location">
    <subcellularLocation>
        <location evidence="1">Endomembrane system</location>
        <topology evidence="1">Multi-pass membrane protein</topology>
    </subcellularLocation>
</comment>
<dbReference type="GO" id="GO:0006799">
    <property type="term" value="P:polyphosphate biosynthetic process"/>
    <property type="evidence" value="ECO:0007669"/>
    <property type="project" value="UniProtKB-ARBA"/>
</dbReference>
<evidence type="ECO:0000256" key="4">
    <source>
        <dbReference type="ARBA" id="ARBA00023136"/>
    </source>
</evidence>
<dbReference type="InterPro" id="IPR018966">
    <property type="entry name" value="VTC_domain"/>
</dbReference>
<dbReference type="InterPro" id="IPR042267">
    <property type="entry name" value="VTC_sf"/>
</dbReference>
<keyword evidence="4 5" id="KW-0472">Membrane</keyword>
<dbReference type="InterPro" id="IPR051572">
    <property type="entry name" value="VTC_Complex_Subunit"/>
</dbReference>
<dbReference type="GeneID" id="64601320"/>
<dbReference type="GO" id="GO:0000329">
    <property type="term" value="C:fungal-type vacuole membrane"/>
    <property type="evidence" value="ECO:0007669"/>
    <property type="project" value="TreeGrafter"/>
</dbReference>
<dbReference type="GO" id="GO:0012505">
    <property type="term" value="C:endomembrane system"/>
    <property type="evidence" value="ECO:0007669"/>
    <property type="project" value="UniProtKB-SubCell"/>
</dbReference>
<dbReference type="Pfam" id="PF02656">
    <property type="entry name" value="DUF202"/>
    <property type="match status" value="1"/>
</dbReference>
<feature type="domain" description="VTC" evidence="7">
    <location>
        <begin position="17"/>
        <end position="168"/>
    </location>
</feature>
<dbReference type="RefSeq" id="XP_041154462.1">
    <property type="nucleotide sequence ID" value="XM_041307556.1"/>
</dbReference>
<comment type="caution">
    <text evidence="8">The sequence shown here is derived from an EMBL/GenBank/DDBJ whole genome shotgun (WGS) entry which is preliminary data.</text>
</comment>
<reference evidence="8" key="1">
    <citation type="journal article" date="2020" name="New Phytol.">
        <title>Comparative genomics reveals dynamic genome evolution in host specialist ectomycorrhizal fungi.</title>
        <authorList>
            <person name="Lofgren L.A."/>
            <person name="Nguyen N.H."/>
            <person name="Vilgalys R."/>
            <person name="Ruytinx J."/>
            <person name="Liao H.L."/>
            <person name="Branco S."/>
            <person name="Kuo A."/>
            <person name="LaButti K."/>
            <person name="Lipzen A."/>
            <person name="Andreopoulos W."/>
            <person name="Pangilinan J."/>
            <person name="Riley R."/>
            <person name="Hundley H."/>
            <person name="Na H."/>
            <person name="Barry K."/>
            <person name="Grigoriev I.V."/>
            <person name="Stajich J.E."/>
            <person name="Kennedy P.G."/>
        </authorList>
    </citation>
    <scope>NUCLEOTIDE SEQUENCE</scope>
    <source>
        <strain evidence="8">S12</strain>
    </source>
</reference>
<sequence length="481" mass="54177">MDAEHQALVEKGKKTQAEVDSMIQLASEVQYRILTKQLHPVMRTFYNRTAFQLPGDPRVRISLDTELTMVREDNWDGQTRTGDNWRRTDIGIDHPFDQVLAADKELFKCVSLIEPFRNMLTFVKVWGFRSQTSDSVWTRASQVDDGSGPSHLVEAVPKFSKFIRGCATSLPNRVDLVPFWLPQMDTDILKLNTGYLTVERPTKSTPEFQSGILSSISPVLPVHSYVEPVSEGEEDEEMDLAPARDEFRRTGLPHEDVAAAIAFREKSLKEREPASQSRGSTPEVVYDERTPLLKLPQPPRAERNVSIDPLAPSSAFDERLRERLQANKNVPPRVQDGEVQEAVGLDEENLWEEDRLLVRDWCASSGKRIAVPVRIEPKVYFANERTFLKWLSFAVLIGTIATTLLNFVPADDPRGLISAALFTLAALLAIAYSAIIFVYRALRLRARSAEGLYYDKYGPTILCFVLLAALGTNIGLRVADM</sequence>
<evidence type="ECO:0000259" key="6">
    <source>
        <dbReference type="Pfam" id="PF02656"/>
    </source>
</evidence>
<feature type="transmembrane region" description="Helical" evidence="5">
    <location>
        <begin position="387"/>
        <end position="408"/>
    </location>
</feature>